<feature type="region of interest" description="Disordered" evidence="2">
    <location>
        <begin position="470"/>
        <end position="492"/>
    </location>
</feature>
<evidence type="ECO:0000313" key="5">
    <source>
        <dbReference type="Proteomes" id="UP001310890"/>
    </source>
</evidence>
<feature type="compositionally biased region" description="Basic and acidic residues" evidence="2">
    <location>
        <begin position="1000"/>
        <end position="1013"/>
    </location>
</feature>
<feature type="region of interest" description="Disordered" evidence="2">
    <location>
        <begin position="553"/>
        <end position="573"/>
    </location>
</feature>
<evidence type="ECO:0000256" key="1">
    <source>
        <dbReference type="SAM" id="Coils"/>
    </source>
</evidence>
<proteinExistence type="predicted"/>
<feature type="compositionally biased region" description="Polar residues" evidence="2">
    <location>
        <begin position="217"/>
        <end position="235"/>
    </location>
</feature>
<dbReference type="Gene3D" id="2.40.50.40">
    <property type="match status" value="1"/>
</dbReference>
<feature type="compositionally biased region" description="Polar residues" evidence="2">
    <location>
        <begin position="475"/>
        <end position="492"/>
    </location>
</feature>
<feature type="compositionally biased region" description="Polar residues" evidence="2">
    <location>
        <begin position="303"/>
        <end position="316"/>
    </location>
</feature>
<comment type="caution">
    <text evidence="4">The sequence shown here is derived from an EMBL/GenBank/DDBJ whole genome shotgun (WGS) entry which is preliminary data.</text>
</comment>
<feature type="compositionally biased region" description="Polar residues" evidence="2">
    <location>
        <begin position="247"/>
        <end position="279"/>
    </location>
</feature>
<feature type="region of interest" description="Disordered" evidence="2">
    <location>
        <begin position="1268"/>
        <end position="1324"/>
    </location>
</feature>
<dbReference type="InterPro" id="IPR000953">
    <property type="entry name" value="Chromo/chromo_shadow_dom"/>
</dbReference>
<gene>
    <name evidence="4" type="ORF">LTR62_008483</name>
</gene>
<feature type="compositionally biased region" description="Polar residues" evidence="2">
    <location>
        <begin position="408"/>
        <end position="434"/>
    </location>
</feature>
<evidence type="ECO:0000256" key="2">
    <source>
        <dbReference type="SAM" id="MobiDB-lite"/>
    </source>
</evidence>
<dbReference type="EMBL" id="JAVRRL010000009">
    <property type="protein sequence ID" value="KAK5116157.1"/>
    <property type="molecule type" value="Genomic_DNA"/>
</dbReference>
<evidence type="ECO:0000313" key="4">
    <source>
        <dbReference type="EMBL" id="KAK5116157.1"/>
    </source>
</evidence>
<dbReference type="Proteomes" id="UP001310890">
    <property type="component" value="Unassembled WGS sequence"/>
</dbReference>
<organism evidence="4 5">
    <name type="scientific">Meristemomyces frigidus</name>
    <dbReference type="NCBI Taxonomy" id="1508187"/>
    <lineage>
        <taxon>Eukaryota</taxon>
        <taxon>Fungi</taxon>
        <taxon>Dikarya</taxon>
        <taxon>Ascomycota</taxon>
        <taxon>Pezizomycotina</taxon>
        <taxon>Dothideomycetes</taxon>
        <taxon>Dothideomycetidae</taxon>
        <taxon>Mycosphaerellales</taxon>
        <taxon>Teratosphaeriaceae</taxon>
        <taxon>Meristemomyces</taxon>
    </lineage>
</organism>
<feature type="compositionally biased region" description="Basic and acidic residues" evidence="2">
    <location>
        <begin position="194"/>
        <end position="204"/>
    </location>
</feature>
<feature type="domain" description="Chromo" evidence="3">
    <location>
        <begin position="30"/>
        <end position="67"/>
    </location>
</feature>
<feature type="compositionally biased region" description="Polar residues" evidence="2">
    <location>
        <begin position="143"/>
        <end position="158"/>
    </location>
</feature>
<feature type="region of interest" description="Disordered" evidence="2">
    <location>
        <begin position="1"/>
        <end position="28"/>
    </location>
</feature>
<protein>
    <recommendedName>
        <fullName evidence="3">Chromo domain-containing protein</fullName>
    </recommendedName>
</protein>
<name>A0AAN7THW5_9PEZI</name>
<dbReference type="Gene3D" id="3.40.50.12360">
    <property type="match status" value="1"/>
</dbReference>
<sequence length="1324" mass="143378">MVKRKQSTVHNHSRKRQKAAPRATRSEEYFKVRSIIDERPGEYLIDWEDHSRTGESYAPTWEPEAHITADTIQEWRLANAPPPSNDLPSGPATPGQVRGGELPIAAPASFSSSEVAKQRKKRGKFRTVVESSPEVSPKITRDLVQQNGVPAEVTTGSKTLGVEDEPEIVETQSAEAVSEQVDLGGDSPLFEPSEDLRPEPRVEPSDPPSSYHAGAYQQFTSSDLSSQTRTAQSVPVNFGKGSGKTIPDSQTVVDLTITSSAPQLTTSGRSDQGVASSQAEAVLETPARPVNSSAPSVLASGGTVLSQEQTAQSQADIESVVPAADQTAAVTSAHQELDSQATESQTSAEQILPPTFVGHQTDSQTIEPQKTADHTSSQSSVRSKGTTVAARPGAANSDKETHPPVVTSAFQTVETSKQATVAPNKTGYSRVASQDDSDLPRHSIEAASAQIAGDLRASAGRIFKHFATLGGEPPSETSTFPFQTQPSQHRQPLASSLARFVPTLDGPAASQVQVQTIDSNSSRIYTSSSIPSVPHYSPGTIGAKAPQHITILSGSSQQQTASPNTMSASQASAESRANLMAKLNASREARRQARFLGDSTSGPREHSTPVAKPRTSVNLLSQAPPKLLPSLVAEEQMRRSPSAIPAVEAPPIVTQQEMNTSERYETLVPKTRENGLHRSGSIAMPTLSRQTSKVEEPCASSAHVIPIALVGHQRDQYVATVHEGAELMQKFLTSSSPGSSLVAEAAIFVKRIDSITLHPDLVNSETFTQYQVHPKQQAQWDIDCSAKCRFLKSLLGDLRETSLHVVLISGSLDMLNILDTFLTGINVRHESTFNSGPHSSTESLVVTLALASDTADLPSPLPGDLVVVMDSALSPHASAIKVVRETPMVCLIVPYTVEHIMKSLSAATMTEEEQLRMTISGIQQYSHRAGSLDEGQAGIEDAAAELVTYLVTDRGERDWPLAPLEPIEPFDSATESDVEMPSAIDEQGPQSVTSLKRAHERSSSDIDPKRSRLDQQMSGDLSEAPLTIRPQDLEMTHISDSVTQAIPIGESLTTFSEAEESLRRMLREAQIRLDDHVQALSELQYRFEDQRMELSIMTNARDEAILTATKTAERQTSNESKMIAMQAASILVKEQLVTALARLADHTIPERADFERIRLQLEQAQSGRQQTEARYNRLTAEHEYLRSNYQTSSQSAQNLAGEVSDLETRLTAMTTKATGEQARLRGLGYDNQTTNLRKENKKLKVLLADREAALKCRDEEIARLKEASRGRMGTRATSVPRSPRVGSPMKMAMGGSRQGSPAPGELRGAKGGHLHPLRNEERAR</sequence>
<keyword evidence="1" id="KW-0175">Coiled coil</keyword>
<feature type="region of interest" description="Disordered" evidence="2">
    <location>
        <begin position="960"/>
        <end position="1024"/>
    </location>
</feature>
<feature type="compositionally biased region" description="Polar residues" evidence="2">
    <location>
        <begin position="328"/>
        <end position="349"/>
    </location>
</feature>
<accession>A0AAN7THW5</accession>
<feature type="region of interest" description="Disordered" evidence="2">
    <location>
        <begin position="594"/>
        <end position="615"/>
    </location>
</feature>
<feature type="region of interest" description="Disordered" evidence="2">
    <location>
        <begin position="77"/>
        <end position="440"/>
    </location>
</feature>
<evidence type="ECO:0000259" key="3">
    <source>
        <dbReference type="PROSITE" id="PS50013"/>
    </source>
</evidence>
<feature type="compositionally biased region" description="Polar residues" evidence="2">
    <location>
        <begin position="358"/>
        <end position="386"/>
    </location>
</feature>
<reference evidence="4" key="1">
    <citation type="submission" date="2023-08" db="EMBL/GenBank/DDBJ databases">
        <title>Black Yeasts Isolated from many extreme environments.</title>
        <authorList>
            <person name="Coleine C."/>
            <person name="Stajich J.E."/>
            <person name="Selbmann L."/>
        </authorList>
    </citation>
    <scope>NUCLEOTIDE SEQUENCE</scope>
    <source>
        <strain evidence="4">CCFEE 5401</strain>
    </source>
</reference>
<feature type="coiled-coil region" evidence="1">
    <location>
        <begin position="1154"/>
        <end position="1188"/>
    </location>
</feature>
<feature type="compositionally biased region" description="Basic residues" evidence="2">
    <location>
        <begin position="1"/>
        <end position="19"/>
    </location>
</feature>
<dbReference type="InterPro" id="IPR038609">
    <property type="entry name" value="HDA1_su2/3_sf"/>
</dbReference>
<dbReference type="PROSITE" id="PS50013">
    <property type="entry name" value="CHROMO_2"/>
    <property type="match status" value="1"/>
</dbReference>